<sequence length="35" mass="4131">MVRNPRFKTTTSKRTFISICSRISKQFSILSRIIN</sequence>
<proteinExistence type="predicted"/>
<dbReference type="EMBL" id="BK016109">
    <property type="protein sequence ID" value="DAF95765.1"/>
    <property type="molecule type" value="Genomic_DNA"/>
</dbReference>
<organism evidence="1">
    <name type="scientific">Myoviridae sp. ctCo31</name>
    <dbReference type="NCBI Taxonomy" id="2825053"/>
    <lineage>
        <taxon>Viruses</taxon>
        <taxon>Duplodnaviria</taxon>
        <taxon>Heunggongvirae</taxon>
        <taxon>Uroviricota</taxon>
        <taxon>Caudoviricetes</taxon>
    </lineage>
</organism>
<evidence type="ECO:0000313" key="1">
    <source>
        <dbReference type="EMBL" id="DAF95765.1"/>
    </source>
</evidence>
<reference evidence="1" key="1">
    <citation type="journal article" date="2021" name="Proc. Natl. Acad. Sci. U.S.A.">
        <title>A Catalog of Tens of Thousands of Viruses from Human Metagenomes Reveals Hidden Associations with Chronic Diseases.</title>
        <authorList>
            <person name="Tisza M.J."/>
            <person name="Buck C.B."/>
        </authorList>
    </citation>
    <scope>NUCLEOTIDE SEQUENCE</scope>
    <source>
        <strain evidence="1">CtCo31</strain>
    </source>
</reference>
<name>A0A8S5UMR0_9CAUD</name>
<protein>
    <submittedName>
        <fullName evidence="1">Uncharacterized protein</fullName>
    </submittedName>
</protein>
<accession>A0A8S5UMR0</accession>